<evidence type="ECO:0000256" key="4">
    <source>
        <dbReference type="RuleBase" id="RU000304"/>
    </source>
</evidence>
<dbReference type="OrthoDB" id="40902at2759"/>
<sequence length="319" mass="36420">MAKTLFKHSRKGDINDYYNIQEGELGRGASSVVKMGKHKGTKKDYAIKIITRTVDQKIIATEIDILLHLKQHCNIIKLHEMFETPTHIYMVLELVTGGELFERIVERGYYSEKDAADAVRQICCALEVIHSHNIIHRDLKPENLLYADKSETSDLKIADFGLSKMLYGEQCNTATVCGTPGYCAPEVLMGKQYDTKVDMWAVGVIAYILLCGFEPFYDERGDQAMFQRILKCDYEFVTPWWDEVSENAKDLVSRLIVLDPSKRLTARQCLEHPWVQGKGAKRDKMDQTFFDKLNEFNARRKLKGGMIGVMALTSAFKSK</sequence>
<keyword evidence="1 3" id="KW-0547">Nucleotide-binding</keyword>
<evidence type="ECO:0000256" key="1">
    <source>
        <dbReference type="ARBA" id="ARBA00022741"/>
    </source>
</evidence>
<reference evidence="6 7" key="1">
    <citation type="journal article" date="2018" name="Sci. Rep.">
        <title>Comparative analysis of the Pocillopora damicornis genome highlights role of immune system in coral evolution.</title>
        <authorList>
            <person name="Cunning R."/>
            <person name="Bay R.A."/>
            <person name="Gillette P."/>
            <person name="Baker A.C."/>
            <person name="Traylor-Knowles N."/>
        </authorList>
    </citation>
    <scope>NUCLEOTIDE SEQUENCE [LARGE SCALE GENOMIC DNA]</scope>
    <source>
        <strain evidence="6">RSMAS</strain>
        <tissue evidence="6">Whole animal</tissue>
    </source>
</reference>
<dbReference type="InterPro" id="IPR008271">
    <property type="entry name" value="Ser/Thr_kinase_AS"/>
</dbReference>
<feature type="domain" description="Protein kinase" evidence="5">
    <location>
        <begin position="19"/>
        <end position="275"/>
    </location>
</feature>
<keyword evidence="4" id="KW-0723">Serine/threonine-protein kinase</keyword>
<dbReference type="PROSITE" id="PS50011">
    <property type="entry name" value="PROTEIN_KINASE_DOM"/>
    <property type="match status" value="1"/>
</dbReference>
<dbReference type="Gene3D" id="3.30.200.20">
    <property type="entry name" value="Phosphorylase Kinase, domain 1"/>
    <property type="match status" value="1"/>
</dbReference>
<dbReference type="PANTHER" id="PTHR24347">
    <property type="entry name" value="SERINE/THREONINE-PROTEIN KINASE"/>
    <property type="match status" value="1"/>
</dbReference>
<organism evidence="6 7">
    <name type="scientific">Pocillopora damicornis</name>
    <name type="common">Cauliflower coral</name>
    <name type="synonym">Millepora damicornis</name>
    <dbReference type="NCBI Taxonomy" id="46731"/>
    <lineage>
        <taxon>Eukaryota</taxon>
        <taxon>Metazoa</taxon>
        <taxon>Cnidaria</taxon>
        <taxon>Anthozoa</taxon>
        <taxon>Hexacorallia</taxon>
        <taxon>Scleractinia</taxon>
        <taxon>Astrocoeniina</taxon>
        <taxon>Pocilloporidae</taxon>
        <taxon>Pocillopora</taxon>
    </lineage>
</organism>
<dbReference type="SUPFAM" id="SSF56112">
    <property type="entry name" value="Protein kinase-like (PK-like)"/>
    <property type="match status" value="1"/>
</dbReference>
<dbReference type="PROSITE" id="PS00108">
    <property type="entry name" value="PROTEIN_KINASE_ST"/>
    <property type="match status" value="1"/>
</dbReference>
<dbReference type="FunFam" id="1.10.510.10:FF:000255">
    <property type="entry name" value="Calcium/calmodulin-dependent protein kinase type IV"/>
    <property type="match status" value="1"/>
</dbReference>
<dbReference type="Proteomes" id="UP000275408">
    <property type="component" value="Unassembled WGS sequence"/>
</dbReference>
<accession>A0A3M6UEQ4</accession>
<dbReference type="Gene3D" id="1.10.510.10">
    <property type="entry name" value="Transferase(Phosphotransferase) domain 1"/>
    <property type="match status" value="1"/>
</dbReference>
<dbReference type="SMART" id="SM00220">
    <property type="entry name" value="S_TKc"/>
    <property type="match status" value="1"/>
</dbReference>
<evidence type="ECO:0000259" key="5">
    <source>
        <dbReference type="PROSITE" id="PS50011"/>
    </source>
</evidence>
<dbReference type="InterPro" id="IPR017441">
    <property type="entry name" value="Protein_kinase_ATP_BS"/>
</dbReference>
<keyword evidence="7" id="KW-1185">Reference proteome</keyword>
<gene>
    <name evidence="6" type="ORF">pdam_00004767</name>
</gene>
<keyword evidence="4" id="KW-0808">Transferase</keyword>
<dbReference type="STRING" id="46731.A0A3M6UEQ4"/>
<dbReference type="Pfam" id="PF00069">
    <property type="entry name" value="Pkinase"/>
    <property type="match status" value="1"/>
</dbReference>
<comment type="similarity">
    <text evidence="4">Belongs to the protein kinase superfamily.</text>
</comment>
<feature type="binding site" evidence="3">
    <location>
        <position position="48"/>
    </location>
    <ligand>
        <name>ATP</name>
        <dbReference type="ChEBI" id="CHEBI:30616"/>
    </ligand>
</feature>
<keyword evidence="4" id="KW-0418">Kinase</keyword>
<evidence type="ECO:0000256" key="3">
    <source>
        <dbReference type="PROSITE-ProRule" id="PRU10141"/>
    </source>
</evidence>
<proteinExistence type="inferred from homology"/>
<dbReference type="InterPro" id="IPR000719">
    <property type="entry name" value="Prot_kinase_dom"/>
</dbReference>
<dbReference type="EMBL" id="RCHS01001705">
    <property type="protein sequence ID" value="RMX51974.1"/>
    <property type="molecule type" value="Genomic_DNA"/>
</dbReference>
<dbReference type="AlphaFoldDB" id="A0A3M6UEQ4"/>
<dbReference type="InterPro" id="IPR011009">
    <property type="entry name" value="Kinase-like_dom_sf"/>
</dbReference>
<dbReference type="OMA" id="WKAADPP"/>
<dbReference type="PROSITE" id="PS00107">
    <property type="entry name" value="PROTEIN_KINASE_ATP"/>
    <property type="match status" value="1"/>
</dbReference>
<evidence type="ECO:0000313" key="6">
    <source>
        <dbReference type="EMBL" id="RMX51974.1"/>
    </source>
</evidence>
<name>A0A3M6UEQ4_POCDA</name>
<evidence type="ECO:0000256" key="2">
    <source>
        <dbReference type="ARBA" id="ARBA00022840"/>
    </source>
</evidence>
<evidence type="ECO:0000313" key="7">
    <source>
        <dbReference type="Proteomes" id="UP000275408"/>
    </source>
</evidence>
<protein>
    <recommendedName>
        <fullName evidence="5">Protein kinase domain-containing protein</fullName>
    </recommendedName>
</protein>
<comment type="caution">
    <text evidence="6">The sequence shown here is derived from an EMBL/GenBank/DDBJ whole genome shotgun (WGS) entry which is preliminary data.</text>
</comment>
<keyword evidence="2 3" id="KW-0067">ATP-binding</keyword>
<dbReference type="GO" id="GO:0004674">
    <property type="term" value="F:protein serine/threonine kinase activity"/>
    <property type="evidence" value="ECO:0007669"/>
    <property type="project" value="UniProtKB-KW"/>
</dbReference>
<dbReference type="GO" id="GO:0005524">
    <property type="term" value="F:ATP binding"/>
    <property type="evidence" value="ECO:0007669"/>
    <property type="project" value="UniProtKB-UniRule"/>
</dbReference>